<comment type="similarity">
    <text evidence="1 5">Belongs to the E2F/DP family.</text>
</comment>
<evidence type="ECO:0000313" key="7">
    <source>
        <dbReference type="EMBL" id="CAD7443964.1"/>
    </source>
</evidence>
<dbReference type="GO" id="GO:0000978">
    <property type="term" value="F:RNA polymerase II cis-regulatory region sequence-specific DNA binding"/>
    <property type="evidence" value="ECO:0007669"/>
    <property type="project" value="InterPro"/>
</dbReference>
<dbReference type="Pfam" id="PF02319">
    <property type="entry name" value="WHD_E2F_TDP"/>
    <property type="match status" value="2"/>
</dbReference>
<dbReference type="GO" id="GO:0090575">
    <property type="term" value="C:RNA polymerase II transcription regulator complex"/>
    <property type="evidence" value="ECO:0007669"/>
    <property type="project" value="TreeGrafter"/>
</dbReference>
<dbReference type="EMBL" id="OD566425">
    <property type="protein sequence ID" value="CAD7443964.1"/>
    <property type="molecule type" value="Genomic_DNA"/>
</dbReference>
<dbReference type="GO" id="GO:0000981">
    <property type="term" value="F:DNA-binding transcription factor activity, RNA polymerase II-specific"/>
    <property type="evidence" value="ECO:0007669"/>
    <property type="project" value="TreeGrafter"/>
</dbReference>
<evidence type="ECO:0000256" key="3">
    <source>
        <dbReference type="ARBA" id="ARBA00023125"/>
    </source>
</evidence>
<keyword evidence="3 5" id="KW-0238">DNA-binding</keyword>
<evidence type="ECO:0000259" key="6">
    <source>
        <dbReference type="SMART" id="SM01372"/>
    </source>
</evidence>
<evidence type="ECO:0000256" key="1">
    <source>
        <dbReference type="ARBA" id="ARBA00010940"/>
    </source>
</evidence>
<name>A0A7R9EZH9_9NEOP</name>
<feature type="domain" description="E2F/DP family winged-helix DNA-binding" evidence="6">
    <location>
        <begin position="80"/>
        <end position="149"/>
    </location>
</feature>
<dbReference type="InterPro" id="IPR036390">
    <property type="entry name" value="WH_DNA-bd_sf"/>
</dbReference>
<dbReference type="PANTHER" id="PTHR12081">
    <property type="entry name" value="TRANSCRIPTION FACTOR E2F"/>
    <property type="match status" value="1"/>
</dbReference>
<gene>
    <name evidence="7" type="ORF">TBIB3V08_LOCUS6357</name>
</gene>
<dbReference type="Gene3D" id="1.10.10.10">
    <property type="entry name" value="Winged helix-like DNA-binding domain superfamily/Winged helix DNA-binding domain"/>
    <property type="match status" value="2"/>
</dbReference>
<evidence type="ECO:0000256" key="2">
    <source>
        <dbReference type="ARBA" id="ARBA00023015"/>
    </source>
</evidence>
<evidence type="ECO:0000256" key="5">
    <source>
        <dbReference type="RuleBase" id="RU003796"/>
    </source>
</evidence>
<keyword evidence="2 5" id="KW-0805">Transcription regulation</keyword>
<dbReference type="AlphaFoldDB" id="A0A7R9EZH9"/>
<dbReference type="PANTHER" id="PTHR12081:SF7">
    <property type="entry name" value="TRANSCRIPTION FACTOR EFL-3"/>
    <property type="match status" value="1"/>
</dbReference>
<sequence>METLTCGSPKRKVFADILNNMTINEPSSPMSNLKLLTDVAIFINNQSKENEIQNKTKTLPKNVVTEQESETKCLKKSKSRKEKSLSMLCDKFLEFYPLNVDSSTRVVISIDRLTNLLCTERRRVYDIINILESLQMTVKLCKNRYEWYGCKQLHVTLAHLKGFAVKLGLHKQVRFPEVKVEDFMETSLKISKVFEAVAQPLPFKISTPPYPDTLTETSARPLSVMSMGQPSMDVVPMTVSSEDYIRSRYQPILPKKVELLSGRDSEDVGSTEDLWGDLDMERDIRDCNSLGVLCQKFVMLFLLTNKRQLLTLELASRILVGGVMDRLVNDITNSPPFQGSVKTKVRRLYDIANVLTSLRLICKVQASNLKKPAFSKDFDSCYTIRVLGALPTATCNNSQLRQGELAYQWVAKSRLPPPLA</sequence>
<feature type="domain" description="E2F/DP family winged-helix DNA-binding" evidence="6">
    <location>
        <begin position="285"/>
        <end position="377"/>
    </location>
</feature>
<reference evidence="7" key="1">
    <citation type="submission" date="2020-11" db="EMBL/GenBank/DDBJ databases">
        <authorList>
            <person name="Tran Van P."/>
        </authorList>
    </citation>
    <scope>NUCLEOTIDE SEQUENCE</scope>
</reference>
<dbReference type="InterPro" id="IPR036388">
    <property type="entry name" value="WH-like_DNA-bd_sf"/>
</dbReference>
<keyword evidence="5" id="KW-0539">Nucleus</keyword>
<comment type="subcellular location">
    <subcellularLocation>
        <location evidence="5">Nucleus</location>
    </subcellularLocation>
</comment>
<organism evidence="7">
    <name type="scientific">Timema bartmani</name>
    <dbReference type="NCBI Taxonomy" id="61472"/>
    <lineage>
        <taxon>Eukaryota</taxon>
        <taxon>Metazoa</taxon>
        <taxon>Ecdysozoa</taxon>
        <taxon>Arthropoda</taxon>
        <taxon>Hexapoda</taxon>
        <taxon>Insecta</taxon>
        <taxon>Pterygota</taxon>
        <taxon>Neoptera</taxon>
        <taxon>Polyneoptera</taxon>
        <taxon>Phasmatodea</taxon>
        <taxon>Timematodea</taxon>
        <taxon>Timematoidea</taxon>
        <taxon>Timematidae</taxon>
        <taxon>Timema</taxon>
    </lineage>
</organism>
<dbReference type="InterPro" id="IPR003316">
    <property type="entry name" value="E2F_WHTH_DNA-bd_dom"/>
</dbReference>
<keyword evidence="4 5" id="KW-0804">Transcription</keyword>
<dbReference type="InterPro" id="IPR015633">
    <property type="entry name" value="E2F"/>
</dbReference>
<dbReference type="SUPFAM" id="SSF46785">
    <property type="entry name" value="Winged helix' DNA-binding domain"/>
    <property type="match status" value="2"/>
</dbReference>
<evidence type="ECO:0000256" key="4">
    <source>
        <dbReference type="ARBA" id="ARBA00023163"/>
    </source>
</evidence>
<dbReference type="SMART" id="SM01372">
    <property type="entry name" value="E2F_TDP"/>
    <property type="match status" value="2"/>
</dbReference>
<accession>A0A7R9EZH9</accession>
<proteinExistence type="inferred from homology"/>
<protein>
    <recommendedName>
        <fullName evidence="6">E2F/DP family winged-helix DNA-binding domain-containing protein</fullName>
    </recommendedName>
</protein>